<feature type="transmembrane region" description="Helical" evidence="9">
    <location>
        <begin position="218"/>
        <end position="246"/>
    </location>
</feature>
<evidence type="ECO:0000256" key="8">
    <source>
        <dbReference type="ARBA" id="ARBA00023136"/>
    </source>
</evidence>
<evidence type="ECO:0000256" key="5">
    <source>
        <dbReference type="ARBA" id="ARBA00022927"/>
    </source>
</evidence>
<keyword evidence="4 9" id="KW-0812">Transmembrane</keyword>
<comment type="similarity">
    <text evidence="2">Belongs to the SecE/SEC61-gamma family.</text>
</comment>
<accession>A0ABR2CGL6</accession>
<name>A0ABR2CGL6_9ROSI</name>
<gene>
    <name evidence="10" type="ORF">V6N12_011919</name>
</gene>
<keyword evidence="11" id="KW-1185">Reference proteome</keyword>
<keyword evidence="3" id="KW-0813">Transport</keyword>
<evidence type="ECO:0000256" key="2">
    <source>
        <dbReference type="ARBA" id="ARBA00008274"/>
    </source>
</evidence>
<evidence type="ECO:0000256" key="1">
    <source>
        <dbReference type="ARBA" id="ARBA00004370"/>
    </source>
</evidence>
<keyword evidence="8 9" id="KW-0472">Membrane</keyword>
<evidence type="ECO:0000313" key="10">
    <source>
        <dbReference type="EMBL" id="KAK8518673.1"/>
    </source>
</evidence>
<evidence type="ECO:0000256" key="3">
    <source>
        <dbReference type="ARBA" id="ARBA00022448"/>
    </source>
</evidence>
<reference evidence="10 11" key="1">
    <citation type="journal article" date="2024" name="G3 (Bethesda)">
        <title>Genome assembly of Hibiscus sabdariffa L. provides insights into metabolisms of medicinal natural products.</title>
        <authorList>
            <person name="Kim T."/>
        </authorList>
    </citation>
    <scope>NUCLEOTIDE SEQUENCE [LARGE SCALE GENOMIC DNA]</scope>
    <source>
        <strain evidence="10">TK-2024</strain>
        <tissue evidence="10">Old leaves</tissue>
    </source>
</reference>
<evidence type="ECO:0000256" key="6">
    <source>
        <dbReference type="ARBA" id="ARBA00022989"/>
    </source>
</evidence>
<dbReference type="Pfam" id="PF00584">
    <property type="entry name" value="SecE"/>
    <property type="match status" value="1"/>
</dbReference>
<keyword evidence="6 9" id="KW-1133">Transmembrane helix</keyword>
<dbReference type="Proteomes" id="UP001472677">
    <property type="component" value="Unassembled WGS sequence"/>
</dbReference>
<dbReference type="PANTHER" id="PTHR37247">
    <property type="entry name" value="TRANSMEMBRANE PROTEIN"/>
    <property type="match status" value="1"/>
</dbReference>
<dbReference type="EMBL" id="JBBPBM010000052">
    <property type="protein sequence ID" value="KAK8518673.1"/>
    <property type="molecule type" value="Genomic_DNA"/>
</dbReference>
<evidence type="ECO:0000256" key="7">
    <source>
        <dbReference type="ARBA" id="ARBA00023010"/>
    </source>
</evidence>
<organism evidence="10 11">
    <name type="scientific">Hibiscus sabdariffa</name>
    <name type="common">roselle</name>
    <dbReference type="NCBI Taxonomy" id="183260"/>
    <lineage>
        <taxon>Eukaryota</taxon>
        <taxon>Viridiplantae</taxon>
        <taxon>Streptophyta</taxon>
        <taxon>Embryophyta</taxon>
        <taxon>Tracheophyta</taxon>
        <taxon>Spermatophyta</taxon>
        <taxon>Magnoliopsida</taxon>
        <taxon>eudicotyledons</taxon>
        <taxon>Gunneridae</taxon>
        <taxon>Pentapetalae</taxon>
        <taxon>rosids</taxon>
        <taxon>malvids</taxon>
        <taxon>Malvales</taxon>
        <taxon>Malvaceae</taxon>
        <taxon>Malvoideae</taxon>
        <taxon>Hibiscus</taxon>
    </lineage>
</organism>
<dbReference type="InterPro" id="IPR001901">
    <property type="entry name" value="Translocase_SecE/Sec61-g"/>
</dbReference>
<proteinExistence type="inferred from homology"/>
<protein>
    <submittedName>
        <fullName evidence="10">Uncharacterized protein</fullName>
    </submittedName>
</protein>
<keyword evidence="7" id="KW-0811">Translocation</keyword>
<sequence length="250" mass="28408">MLERETVQGCSMGYMSWAKCDAPNMFYWTREISKSYGFDCLKREDIPRPTFLHLPFHKSSGVPFLPACFLLQEGEKKNQVGKTVITINFGTMMIASRFSANSSGFLLHPSYNKLSFQLNNYQRTRFACHKPNQSASEMISRGSSLRKPCTSSRHVVSVGSNRRQLSFDDDLPEEPFWLSLIRETIWGIRSLSVFLAEQPSQLKYIEWPSFVYTLKTAILTLVLVAGLIVALASVDSVLCYVLALLLRRTP</sequence>
<comment type="caution">
    <text evidence="10">The sequence shown here is derived from an EMBL/GenBank/DDBJ whole genome shotgun (WGS) entry which is preliminary data.</text>
</comment>
<evidence type="ECO:0000256" key="4">
    <source>
        <dbReference type="ARBA" id="ARBA00022692"/>
    </source>
</evidence>
<evidence type="ECO:0000313" key="11">
    <source>
        <dbReference type="Proteomes" id="UP001472677"/>
    </source>
</evidence>
<keyword evidence="5" id="KW-0653">Protein transport</keyword>
<dbReference type="PANTHER" id="PTHR37247:SF1">
    <property type="entry name" value="TRANSMEMBRANE PROTEIN"/>
    <property type="match status" value="1"/>
</dbReference>
<evidence type="ECO:0000256" key="9">
    <source>
        <dbReference type="SAM" id="Phobius"/>
    </source>
</evidence>
<comment type="subcellular location">
    <subcellularLocation>
        <location evidence="1">Membrane</location>
    </subcellularLocation>
</comment>